<dbReference type="Proteomes" id="UP000001555">
    <property type="component" value="Unassembled WGS sequence"/>
</dbReference>
<sequence>MKGVISIVSRVVLETPVLCHQGGSGGALSTPEYNSRVKKCLVQFRPLLRNYVKDTESMLDCLAGLEEFVSAYDRYLPSLAGILNWFYDEELLSEDAIIHWFEKQDPSTAEAHTTVRKAVAKFVKWLQEAEEESD</sequence>
<dbReference type="InterPro" id="IPR051956">
    <property type="entry name" value="eIF2B_epsilon"/>
</dbReference>
<dbReference type="HOGENOM" id="CLU_1898547_0_0_1"/>
<dbReference type="InterPro" id="IPR044123">
    <property type="entry name" value="W2_eIF2B_epsilon"/>
</dbReference>
<dbReference type="STRING" id="6945.B7PYI8"/>
<accession>B7PYI8</accession>
<dbReference type="GO" id="GO:0031369">
    <property type="term" value="F:translation initiation factor binding"/>
    <property type="evidence" value="ECO:0007669"/>
    <property type="project" value="InterPro"/>
</dbReference>
<dbReference type="AlphaFoldDB" id="B7PYI8"/>
<reference evidence="3" key="2">
    <citation type="submission" date="2020-05" db="UniProtKB">
        <authorList>
            <consortium name="EnsemblMetazoa"/>
        </authorList>
    </citation>
    <scope>IDENTIFICATION</scope>
    <source>
        <strain evidence="3">wikel</strain>
    </source>
</reference>
<evidence type="ECO:0000313" key="3">
    <source>
        <dbReference type="EnsemblMetazoa" id="ISCW009912-PA"/>
    </source>
</evidence>
<dbReference type="GO" id="GO:0005085">
    <property type="term" value="F:guanyl-nucleotide exchange factor activity"/>
    <property type="evidence" value="ECO:0007669"/>
    <property type="project" value="InterPro"/>
</dbReference>
<dbReference type="VEuPathDB" id="VectorBase:ISCW009912"/>
<dbReference type="Gene3D" id="1.25.40.180">
    <property type="match status" value="1"/>
</dbReference>
<dbReference type="EnsemblMetazoa" id="ISCW009912-RA">
    <property type="protein sequence ID" value="ISCW009912-PA"/>
    <property type="gene ID" value="ISCW009912"/>
</dbReference>
<keyword evidence="5" id="KW-1267">Proteomics identification</keyword>
<dbReference type="VEuPathDB" id="VectorBase:ISCI009912"/>
<name>B7PYI8_IXOSC</name>
<dbReference type="EMBL" id="ABJB010185914">
    <property type="status" value="NOT_ANNOTATED_CDS"/>
    <property type="molecule type" value="Genomic_DNA"/>
</dbReference>
<protein>
    <submittedName>
        <fullName evidence="2 3">Eukaryotic translation initiation factor, putative</fullName>
    </submittedName>
</protein>
<dbReference type="InterPro" id="IPR003307">
    <property type="entry name" value="W2_domain"/>
</dbReference>
<reference evidence="2 4" key="1">
    <citation type="submission" date="2008-03" db="EMBL/GenBank/DDBJ databases">
        <title>Annotation of Ixodes scapularis.</title>
        <authorList>
            <consortium name="Ixodes scapularis Genome Project Consortium"/>
            <person name="Caler E."/>
            <person name="Hannick L.I."/>
            <person name="Bidwell S."/>
            <person name="Joardar V."/>
            <person name="Thiagarajan M."/>
            <person name="Amedeo P."/>
            <person name="Galinsky K.J."/>
            <person name="Schobel S."/>
            <person name="Inman J."/>
            <person name="Hostetler J."/>
            <person name="Miller J."/>
            <person name="Hammond M."/>
            <person name="Megy K."/>
            <person name="Lawson D."/>
            <person name="Kodira C."/>
            <person name="Sutton G."/>
            <person name="Meyer J."/>
            <person name="Hill C.A."/>
            <person name="Birren B."/>
            <person name="Nene V."/>
            <person name="Collins F."/>
            <person name="Alarcon-Chaidez F."/>
            <person name="Wikel S."/>
            <person name="Strausberg R."/>
        </authorList>
    </citation>
    <scope>NUCLEOTIDE SEQUENCE [LARGE SCALE GENOMIC DNA]</scope>
    <source>
        <strain evidence="4">Wikel</strain>
        <strain evidence="2">Wikel colony</strain>
    </source>
</reference>
<evidence type="ECO:0000313" key="2">
    <source>
        <dbReference type="EMBL" id="EEC11660.1"/>
    </source>
</evidence>
<dbReference type="PANTHER" id="PTHR45887">
    <property type="entry name" value="TRANSLATION INITIATION FACTOR EIF-2B SUBUNIT EPSILON"/>
    <property type="match status" value="1"/>
</dbReference>
<keyword evidence="4" id="KW-1185">Reference proteome</keyword>
<dbReference type="EMBL" id="ABJB010606703">
    <property type="status" value="NOT_ANNOTATED_CDS"/>
    <property type="molecule type" value="Genomic_DNA"/>
</dbReference>
<keyword evidence="2" id="KW-0648">Protein biosynthesis</keyword>
<dbReference type="VEuPathDB" id="VectorBase:ISCP_037100"/>
<keyword evidence="2" id="KW-0396">Initiation factor</keyword>
<organism>
    <name type="scientific">Ixodes scapularis</name>
    <name type="common">Black-legged tick</name>
    <name type="synonym">Deer tick</name>
    <dbReference type="NCBI Taxonomy" id="6945"/>
    <lineage>
        <taxon>Eukaryota</taxon>
        <taxon>Metazoa</taxon>
        <taxon>Ecdysozoa</taxon>
        <taxon>Arthropoda</taxon>
        <taxon>Chelicerata</taxon>
        <taxon>Arachnida</taxon>
        <taxon>Acari</taxon>
        <taxon>Parasitiformes</taxon>
        <taxon>Ixodida</taxon>
        <taxon>Ixodoidea</taxon>
        <taxon>Ixodidae</taxon>
        <taxon>Ixodinae</taxon>
        <taxon>Ixodes</taxon>
    </lineage>
</organism>
<dbReference type="InParanoid" id="B7PYI8"/>
<dbReference type="SMART" id="SM00515">
    <property type="entry name" value="eIF5C"/>
    <property type="match status" value="1"/>
</dbReference>
<dbReference type="SUPFAM" id="SSF48371">
    <property type="entry name" value="ARM repeat"/>
    <property type="match status" value="1"/>
</dbReference>
<dbReference type="PROSITE" id="PS51363">
    <property type="entry name" value="W2"/>
    <property type="match status" value="1"/>
</dbReference>
<evidence type="ECO:0000313" key="4">
    <source>
        <dbReference type="Proteomes" id="UP000001555"/>
    </source>
</evidence>
<dbReference type="PaxDb" id="6945-B7PYI8"/>
<dbReference type="PANTHER" id="PTHR45887:SF1">
    <property type="entry name" value="TRANSLATION INITIATION FACTOR EIF-2B SUBUNIT EPSILON"/>
    <property type="match status" value="1"/>
</dbReference>
<dbReference type="Pfam" id="PF02020">
    <property type="entry name" value="W2"/>
    <property type="match status" value="1"/>
</dbReference>
<evidence type="ECO:0007829" key="5">
    <source>
        <dbReference type="PeptideAtlas" id="B7PYI8"/>
    </source>
</evidence>
<dbReference type="InterPro" id="IPR016024">
    <property type="entry name" value="ARM-type_fold"/>
</dbReference>
<dbReference type="GO" id="GO:0003743">
    <property type="term" value="F:translation initiation factor activity"/>
    <property type="evidence" value="ECO:0007669"/>
    <property type="project" value="UniProtKB-KW"/>
</dbReference>
<proteinExistence type="evidence at protein level"/>
<gene>
    <name evidence="2" type="ORF">IscW_ISCW009912</name>
</gene>
<dbReference type="OrthoDB" id="424572at2759"/>
<evidence type="ECO:0000259" key="1">
    <source>
        <dbReference type="PROSITE" id="PS51363"/>
    </source>
</evidence>
<dbReference type="CDD" id="cd11558">
    <property type="entry name" value="W2_eIF2B_epsilon"/>
    <property type="match status" value="1"/>
</dbReference>
<feature type="domain" description="W2" evidence="1">
    <location>
        <begin position="1"/>
        <end position="134"/>
    </location>
</feature>
<dbReference type="EMBL" id="DS820118">
    <property type="protein sequence ID" value="EEC11660.1"/>
    <property type="molecule type" value="Genomic_DNA"/>
</dbReference>